<protein>
    <submittedName>
        <fullName evidence="2">Uncharacterized protein</fullName>
    </submittedName>
</protein>
<feature type="transmembrane region" description="Helical" evidence="1">
    <location>
        <begin position="101"/>
        <end position="123"/>
    </location>
</feature>
<proteinExistence type="predicted"/>
<name>A0A2C9UNW6_MANES</name>
<dbReference type="EMBL" id="CM004399">
    <property type="protein sequence ID" value="OAY32743.1"/>
    <property type="molecule type" value="Genomic_DNA"/>
</dbReference>
<feature type="transmembrane region" description="Helical" evidence="1">
    <location>
        <begin position="130"/>
        <end position="155"/>
    </location>
</feature>
<gene>
    <name evidence="2" type="ORF">MANES_13G042700v8</name>
</gene>
<keyword evidence="1" id="KW-0812">Transmembrane</keyword>
<feature type="transmembrane region" description="Helical" evidence="1">
    <location>
        <begin position="187"/>
        <end position="210"/>
    </location>
</feature>
<accession>A0A2C9UNW6</accession>
<reference evidence="3" key="1">
    <citation type="journal article" date="2016" name="Nat. Biotechnol.">
        <title>Sequencing wild and cultivated cassava and related species reveals extensive interspecific hybridization and genetic diversity.</title>
        <authorList>
            <person name="Bredeson J.V."/>
            <person name="Lyons J.B."/>
            <person name="Prochnik S.E."/>
            <person name="Wu G.A."/>
            <person name="Ha C.M."/>
            <person name="Edsinger-Gonzales E."/>
            <person name="Grimwood J."/>
            <person name="Schmutz J."/>
            <person name="Rabbi I.Y."/>
            <person name="Egesi C."/>
            <person name="Nauluvula P."/>
            <person name="Lebot V."/>
            <person name="Ndunguru J."/>
            <person name="Mkamilo G."/>
            <person name="Bart R.S."/>
            <person name="Setter T.L."/>
            <person name="Gleadow R.M."/>
            <person name="Kulakow P."/>
            <person name="Ferguson M.E."/>
            <person name="Rounsley S."/>
            <person name="Rokhsar D.S."/>
        </authorList>
    </citation>
    <scope>NUCLEOTIDE SEQUENCE [LARGE SCALE GENOMIC DNA]</scope>
    <source>
        <strain evidence="3">cv. AM560-2</strain>
    </source>
</reference>
<dbReference type="OrthoDB" id="723894at2759"/>
<dbReference type="OMA" id="SESWIAR"/>
<keyword evidence="1" id="KW-0472">Membrane</keyword>
<dbReference type="Proteomes" id="UP000091857">
    <property type="component" value="Chromosome 13"/>
</dbReference>
<dbReference type="AlphaFoldDB" id="A0A2C9UNW6"/>
<evidence type="ECO:0000256" key="1">
    <source>
        <dbReference type="SAM" id="Phobius"/>
    </source>
</evidence>
<comment type="caution">
    <text evidence="2">The sequence shown here is derived from an EMBL/GenBank/DDBJ whole genome shotgun (WGS) entry which is preliminary data.</text>
</comment>
<feature type="transmembrane region" description="Helical" evidence="1">
    <location>
        <begin position="12"/>
        <end position="36"/>
    </location>
</feature>
<dbReference type="Gramene" id="Manes.13G042700.1.v8.1">
    <property type="protein sequence ID" value="Manes.13G042700.1.v8.1.CDS"/>
    <property type="gene ID" value="Manes.13G042700.v8.1"/>
</dbReference>
<evidence type="ECO:0000313" key="3">
    <source>
        <dbReference type="Proteomes" id="UP000091857"/>
    </source>
</evidence>
<keyword evidence="3" id="KW-1185">Reference proteome</keyword>
<organism evidence="2 3">
    <name type="scientific">Manihot esculenta</name>
    <name type="common">Cassava</name>
    <name type="synonym">Jatropha manihot</name>
    <dbReference type="NCBI Taxonomy" id="3983"/>
    <lineage>
        <taxon>Eukaryota</taxon>
        <taxon>Viridiplantae</taxon>
        <taxon>Streptophyta</taxon>
        <taxon>Embryophyta</taxon>
        <taxon>Tracheophyta</taxon>
        <taxon>Spermatophyta</taxon>
        <taxon>Magnoliopsida</taxon>
        <taxon>eudicotyledons</taxon>
        <taxon>Gunneridae</taxon>
        <taxon>Pentapetalae</taxon>
        <taxon>rosids</taxon>
        <taxon>fabids</taxon>
        <taxon>Malpighiales</taxon>
        <taxon>Euphorbiaceae</taxon>
        <taxon>Crotonoideae</taxon>
        <taxon>Manihoteae</taxon>
        <taxon>Manihot</taxon>
    </lineage>
</organism>
<evidence type="ECO:0000313" key="2">
    <source>
        <dbReference type="EMBL" id="OAY32743.1"/>
    </source>
</evidence>
<sequence>MRRKFGHISLAFLLKFFNFVQAFLGVSIILDSVWMLNQWNRRIPFSPPPFASPSPDPSLSLLPDSQSHSLRVLNLVSHLAYGMDDDGLDLGLNSFKLPAPWFIYCFMGVGIVLCTIPLIGCIAAEAINGFCLCVYTILKTVLILLEVALVAYIAIDHRWEKDLPFDPTGELQSLRSFIEENVDVCKWLGITIITIQVLSLLLAIILRALVSTPGADSECEDHIENVGGGTWEPLLNQSSQTSGSGTHSESWIARIREKYGLNISDKTNALNQNNGS</sequence>
<keyword evidence="1" id="KW-1133">Transmembrane helix</keyword>